<accession>A0ABV8KEB6</accession>
<gene>
    <name evidence="2" type="ORF">ACFOX0_00430</name>
</gene>
<evidence type="ECO:0000313" key="3">
    <source>
        <dbReference type="Proteomes" id="UP001595868"/>
    </source>
</evidence>
<organism evidence="2 3">
    <name type="scientific">Micromonospora zhanjiangensis</name>
    <dbReference type="NCBI Taxonomy" id="1522057"/>
    <lineage>
        <taxon>Bacteria</taxon>
        <taxon>Bacillati</taxon>
        <taxon>Actinomycetota</taxon>
        <taxon>Actinomycetes</taxon>
        <taxon>Micromonosporales</taxon>
        <taxon>Micromonosporaceae</taxon>
        <taxon>Micromonospora</taxon>
    </lineage>
</organism>
<dbReference type="Proteomes" id="UP001595868">
    <property type="component" value="Unassembled WGS sequence"/>
</dbReference>
<sequence>MRLTVGPLPSAVYWRRRAVVLGAGLLFLIVLLYSCGGPGDSGDKPKGAGGSPTPTVGSTKAGPTPDPGGTTSPGAGEASPGAGSSPGGDQSGDSAQGGPQQVGPPQGGGVVDVPNVPPPAPGSCTDSEMSLIVSATPSAVQRGEDVPVKLGIKIKNISNRTCSRDVGPDLQELFIKIGAQRVWSSDTCGTGRGSDVRSFPPGQENEYGLDWNGRESSRCGGGVAAGDRAGAGQYQVFARLGTKLSAPVKLTISD</sequence>
<dbReference type="PROSITE" id="PS51257">
    <property type="entry name" value="PROKAR_LIPOPROTEIN"/>
    <property type="match status" value="1"/>
</dbReference>
<feature type="compositionally biased region" description="Low complexity" evidence="1">
    <location>
        <begin position="59"/>
        <end position="83"/>
    </location>
</feature>
<evidence type="ECO:0000313" key="2">
    <source>
        <dbReference type="EMBL" id="MFC4104406.1"/>
    </source>
</evidence>
<protein>
    <submittedName>
        <fullName evidence="2">Uncharacterized protein</fullName>
    </submittedName>
</protein>
<proteinExistence type="predicted"/>
<keyword evidence="3" id="KW-1185">Reference proteome</keyword>
<feature type="compositionally biased region" description="Low complexity" evidence="1">
    <location>
        <begin position="91"/>
        <end position="104"/>
    </location>
</feature>
<comment type="caution">
    <text evidence="2">The sequence shown here is derived from an EMBL/GenBank/DDBJ whole genome shotgun (WGS) entry which is preliminary data.</text>
</comment>
<dbReference type="RefSeq" id="WP_377541330.1">
    <property type="nucleotide sequence ID" value="NZ_JBHSBN010000001.1"/>
</dbReference>
<name>A0ABV8KEB6_9ACTN</name>
<evidence type="ECO:0000256" key="1">
    <source>
        <dbReference type="SAM" id="MobiDB-lite"/>
    </source>
</evidence>
<dbReference type="EMBL" id="JBHSBN010000001">
    <property type="protein sequence ID" value="MFC4104406.1"/>
    <property type="molecule type" value="Genomic_DNA"/>
</dbReference>
<reference evidence="3" key="1">
    <citation type="journal article" date="2019" name="Int. J. Syst. Evol. Microbiol.">
        <title>The Global Catalogue of Microorganisms (GCM) 10K type strain sequencing project: providing services to taxonomists for standard genome sequencing and annotation.</title>
        <authorList>
            <consortium name="The Broad Institute Genomics Platform"/>
            <consortium name="The Broad Institute Genome Sequencing Center for Infectious Disease"/>
            <person name="Wu L."/>
            <person name="Ma J."/>
        </authorList>
    </citation>
    <scope>NUCLEOTIDE SEQUENCE [LARGE SCALE GENOMIC DNA]</scope>
    <source>
        <strain evidence="3">2902at01</strain>
    </source>
</reference>
<feature type="region of interest" description="Disordered" evidence="1">
    <location>
        <begin position="41"/>
        <end position="126"/>
    </location>
</feature>